<feature type="region of interest" description="Disordered" evidence="1">
    <location>
        <begin position="190"/>
        <end position="228"/>
    </location>
</feature>
<evidence type="ECO:0000313" key="2">
    <source>
        <dbReference type="Proteomes" id="UP000189701"/>
    </source>
</evidence>
<name>A0A1U7V6F3_NICSY</name>
<protein>
    <submittedName>
        <fullName evidence="3">Uncharacterized protein LOC104212887</fullName>
    </submittedName>
</protein>
<accession>A0A1U7V6F3</accession>
<reference evidence="2" key="1">
    <citation type="journal article" date="2013" name="Genome Biol.">
        <title>Reference genomes and transcriptomes of Nicotiana sylvestris and Nicotiana tomentosiformis.</title>
        <authorList>
            <person name="Sierro N."/>
            <person name="Battey J.N."/>
            <person name="Ouadi S."/>
            <person name="Bovet L."/>
            <person name="Goepfert S."/>
            <person name="Bakaher N."/>
            <person name="Peitsch M.C."/>
            <person name="Ivanov N.V."/>
        </authorList>
    </citation>
    <scope>NUCLEOTIDE SEQUENCE [LARGE SCALE GENOMIC DNA]</scope>
</reference>
<proteinExistence type="predicted"/>
<evidence type="ECO:0000313" key="3">
    <source>
        <dbReference type="RefSeq" id="XP_009760556.1"/>
    </source>
</evidence>
<dbReference type="Proteomes" id="UP000189701">
    <property type="component" value="Unplaced"/>
</dbReference>
<dbReference type="AlphaFoldDB" id="A0A1U7V6F3"/>
<organism evidence="2 3">
    <name type="scientific">Nicotiana sylvestris</name>
    <name type="common">Wood tobacco</name>
    <name type="synonym">South American tobacco</name>
    <dbReference type="NCBI Taxonomy" id="4096"/>
    <lineage>
        <taxon>Eukaryota</taxon>
        <taxon>Viridiplantae</taxon>
        <taxon>Streptophyta</taxon>
        <taxon>Embryophyta</taxon>
        <taxon>Tracheophyta</taxon>
        <taxon>Spermatophyta</taxon>
        <taxon>Magnoliopsida</taxon>
        <taxon>eudicotyledons</taxon>
        <taxon>Gunneridae</taxon>
        <taxon>Pentapetalae</taxon>
        <taxon>asterids</taxon>
        <taxon>lamiids</taxon>
        <taxon>Solanales</taxon>
        <taxon>Solanaceae</taxon>
        <taxon>Nicotianoideae</taxon>
        <taxon>Nicotianeae</taxon>
        <taxon>Nicotiana</taxon>
    </lineage>
</organism>
<gene>
    <name evidence="3" type="primary">LOC104212887</name>
</gene>
<dbReference type="RefSeq" id="XP_009760556.1">
    <property type="nucleotide sequence ID" value="XM_009762254.1"/>
</dbReference>
<reference evidence="3" key="2">
    <citation type="submission" date="2025-08" db="UniProtKB">
        <authorList>
            <consortium name="RefSeq"/>
        </authorList>
    </citation>
    <scope>IDENTIFICATION</scope>
    <source>
        <tissue evidence="3">Leaf</tissue>
    </source>
</reference>
<keyword evidence="2" id="KW-1185">Reference proteome</keyword>
<sequence>MVEVESIHRVNIQAKLFLKILEKYHRYRDRCHEMHERLRTDPRNWALAEELEKRDQELMQTIHSKSSLEEQLQIKDEELELGKGAAAECEHLQGTLRSMQSEMDQNLVKVEAISMEWMRKLTVLESKVTGLESIESAWSEASARATALENTIHVLQSEQESERAIATLREARLEERIGVINQEASVLGDRVAALEEENEHDGNGEPLGDGDDGDGAGAGVGDGGDDAE</sequence>
<evidence type="ECO:0000256" key="1">
    <source>
        <dbReference type="SAM" id="MobiDB-lite"/>
    </source>
</evidence>